<feature type="signal peptide" evidence="5">
    <location>
        <begin position="1"/>
        <end position="21"/>
    </location>
</feature>
<evidence type="ECO:0000256" key="2">
    <source>
        <dbReference type="ARBA" id="ARBA00022448"/>
    </source>
</evidence>
<gene>
    <name evidence="8" type="ORF">C6V83_02990</name>
</gene>
<feature type="domain" description="Solute-binding protein family 3/N-terminal" evidence="6">
    <location>
        <begin position="93"/>
        <end position="314"/>
    </location>
</feature>
<dbReference type="KEGG" id="git:C6V83_02990"/>
<accession>A0A2S0KCK9</accession>
<dbReference type="GO" id="GO:0015276">
    <property type="term" value="F:ligand-gated monoatomic ion channel activity"/>
    <property type="evidence" value="ECO:0007669"/>
    <property type="project" value="InterPro"/>
</dbReference>
<evidence type="ECO:0000256" key="5">
    <source>
        <dbReference type="SAM" id="SignalP"/>
    </source>
</evidence>
<dbReference type="Proteomes" id="UP000239814">
    <property type="component" value="Chromosome"/>
</dbReference>
<dbReference type="SUPFAM" id="SSF53850">
    <property type="entry name" value="Periplasmic binding protein-like II"/>
    <property type="match status" value="1"/>
</dbReference>
<name>A0A2S0KCK9_9ACTN</name>
<dbReference type="AlphaFoldDB" id="A0A2S0KCK9"/>
<dbReference type="OrthoDB" id="9807888at2"/>
<proteinExistence type="inferred from homology"/>
<feature type="chain" id="PRO_5038989250" evidence="5">
    <location>
        <begin position="22"/>
        <end position="326"/>
    </location>
</feature>
<dbReference type="InterPro" id="IPR051455">
    <property type="entry name" value="Bact_solute-bind_prot3"/>
</dbReference>
<dbReference type="InterPro" id="IPR001638">
    <property type="entry name" value="Solute-binding_3/MltF_N"/>
</dbReference>
<feature type="region of interest" description="Disordered" evidence="4">
    <location>
        <begin position="29"/>
        <end position="80"/>
    </location>
</feature>
<dbReference type="SMART" id="SM00079">
    <property type="entry name" value="PBPe"/>
    <property type="match status" value="1"/>
</dbReference>
<dbReference type="GO" id="GO:0016020">
    <property type="term" value="C:membrane"/>
    <property type="evidence" value="ECO:0007669"/>
    <property type="project" value="InterPro"/>
</dbReference>
<keyword evidence="2" id="KW-0813">Transport</keyword>
<evidence type="ECO:0000313" key="8">
    <source>
        <dbReference type="EMBL" id="AVL99399.1"/>
    </source>
</evidence>
<dbReference type="Pfam" id="PF00497">
    <property type="entry name" value="SBP_bac_3"/>
    <property type="match status" value="1"/>
</dbReference>
<evidence type="ECO:0000259" key="6">
    <source>
        <dbReference type="SMART" id="SM00062"/>
    </source>
</evidence>
<keyword evidence="3 5" id="KW-0732">Signal</keyword>
<dbReference type="PANTHER" id="PTHR30085">
    <property type="entry name" value="AMINO ACID ABC TRANSPORTER PERMEASE"/>
    <property type="match status" value="1"/>
</dbReference>
<organism evidence="8 9">
    <name type="scientific">Gordonia iterans</name>
    <dbReference type="NCBI Taxonomy" id="1004901"/>
    <lineage>
        <taxon>Bacteria</taxon>
        <taxon>Bacillati</taxon>
        <taxon>Actinomycetota</taxon>
        <taxon>Actinomycetes</taxon>
        <taxon>Mycobacteriales</taxon>
        <taxon>Gordoniaceae</taxon>
        <taxon>Gordonia</taxon>
    </lineage>
</organism>
<dbReference type="SMART" id="SM00062">
    <property type="entry name" value="PBPb"/>
    <property type="match status" value="1"/>
</dbReference>
<reference evidence="8 9" key="1">
    <citation type="submission" date="2018-03" db="EMBL/GenBank/DDBJ databases">
        <title>Characteristics and genome of n-alkane degrading marine bacteria Gordonia iterans isolated from crude oil contaminated in Tae-an, South Korea.</title>
        <authorList>
            <person name="Lee S.-S."/>
            <person name="Kim H."/>
        </authorList>
    </citation>
    <scope>NUCLEOTIDE SEQUENCE [LARGE SCALE GENOMIC DNA]</scope>
    <source>
        <strain evidence="8 9">Co17</strain>
    </source>
</reference>
<dbReference type="PANTHER" id="PTHR30085:SF6">
    <property type="entry name" value="ABC TRANSPORTER GLUTAMINE-BINDING PROTEIN GLNH"/>
    <property type="match status" value="1"/>
</dbReference>
<sequence length="326" mass="34704">MRGTRATAALAGLVVVVLTLAGCSAPELTANEPPTTSADVPVPPGASFGAQTPEGIDSASCDATASLRPPAQMPVPGEMPRGSTMARIASRGRLVVGTDIGSNPLSFRDPISGDIEGFDVDVAHWISQAIFGDVRIEYRILSTGDRVTALQNGDVDVVVKSMSITCSRRESVDFSAPYYTASQRILVYRNSGIENVAGLAHKSVCATRNSTSITRIQRRVPTAEIVSTNSWADCLVLMQQGQVDAIAGDGPLLSGIATQDPWVRIVGDPIGVEYYGVGIPLGQTDMVRFVNGVLAERRADGSWRRAYDRWLADLGPADPPPTFYRD</sequence>
<keyword evidence="9" id="KW-1185">Reference proteome</keyword>
<dbReference type="Gene3D" id="3.40.190.10">
    <property type="entry name" value="Periplasmic binding protein-like II"/>
    <property type="match status" value="2"/>
</dbReference>
<dbReference type="InterPro" id="IPR001320">
    <property type="entry name" value="Iontro_rcpt_C"/>
</dbReference>
<evidence type="ECO:0000313" key="9">
    <source>
        <dbReference type="Proteomes" id="UP000239814"/>
    </source>
</evidence>
<evidence type="ECO:0000256" key="4">
    <source>
        <dbReference type="SAM" id="MobiDB-lite"/>
    </source>
</evidence>
<dbReference type="EMBL" id="CP027433">
    <property type="protein sequence ID" value="AVL99399.1"/>
    <property type="molecule type" value="Genomic_DNA"/>
</dbReference>
<protein>
    <submittedName>
        <fullName evidence="8">ABC transporter substrate-binding protein</fullName>
    </submittedName>
</protein>
<dbReference type="PROSITE" id="PS51257">
    <property type="entry name" value="PROKAR_LIPOPROTEIN"/>
    <property type="match status" value="1"/>
</dbReference>
<dbReference type="CDD" id="cd13690">
    <property type="entry name" value="PBP2_GluB"/>
    <property type="match status" value="1"/>
</dbReference>
<dbReference type="GO" id="GO:0005576">
    <property type="term" value="C:extracellular region"/>
    <property type="evidence" value="ECO:0007669"/>
    <property type="project" value="TreeGrafter"/>
</dbReference>
<dbReference type="GO" id="GO:0030288">
    <property type="term" value="C:outer membrane-bounded periplasmic space"/>
    <property type="evidence" value="ECO:0007669"/>
    <property type="project" value="TreeGrafter"/>
</dbReference>
<evidence type="ECO:0000256" key="3">
    <source>
        <dbReference type="ARBA" id="ARBA00022729"/>
    </source>
</evidence>
<evidence type="ECO:0000259" key="7">
    <source>
        <dbReference type="SMART" id="SM00079"/>
    </source>
</evidence>
<dbReference type="RefSeq" id="WP_105941134.1">
    <property type="nucleotide sequence ID" value="NZ_CP027433.1"/>
</dbReference>
<feature type="domain" description="Ionotropic glutamate receptor C-terminal" evidence="7">
    <location>
        <begin position="93"/>
        <end position="313"/>
    </location>
</feature>
<dbReference type="GO" id="GO:0006865">
    <property type="term" value="P:amino acid transport"/>
    <property type="evidence" value="ECO:0007669"/>
    <property type="project" value="TreeGrafter"/>
</dbReference>
<evidence type="ECO:0000256" key="1">
    <source>
        <dbReference type="ARBA" id="ARBA00010333"/>
    </source>
</evidence>
<comment type="similarity">
    <text evidence="1">Belongs to the bacterial solute-binding protein 3 family.</text>
</comment>